<name>A0A7S3GWF6_9STRA</name>
<proteinExistence type="predicted"/>
<evidence type="ECO:0000313" key="2">
    <source>
        <dbReference type="EMBL" id="CAE0278373.1"/>
    </source>
</evidence>
<keyword evidence="1" id="KW-0732">Signal</keyword>
<evidence type="ECO:0000256" key="1">
    <source>
        <dbReference type="SAM" id="SignalP"/>
    </source>
</evidence>
<reference evidence="2" key="1">
    <citation type="submission" date="2021-01" db="EMBL/GenBank/DDBJ databases">
        <authorList>
            <person name="Corre E."/>
            <person name="Pelletier E."/>
            <person name="Niang G."/>
            <person name="Scheremetjew M."/>
            <person name="Finn R."/>
            <person name="Kale V."/>
            <person name="Holt S."/>
            <person name="Cochrane G."/>
            <person name="Meng A."/>
            <person name="Brown T."/>
            <person name="Cohen L."/>
        </authorList>
    </citation>
    <scope>NUCLEOTIDE SEQUENCE</scope>
    <source>
        <strain evidence="2">CCAP 955/1</strain>
    </source>
</reference>
<feature type="chain" id="PRO_5030740586" evidence="1">
    <location>
        <begin position="20"/>
        <end position="336"/>
    </location>
</feature>
<accession>A0A7S3GWF6</accession>
<dbReference type="AlphaFoldDB" id="A0A7S3GWF6"/>
<sequence>MSSLWTSVTLLSCLFILLGQHLLAAAEHAPACIGSGHHPRICDKDDTMCGVWKGKMWHPTNCRYRDISSADARKCMRNRTLACIGDSMIRNMCMGVGFFLSGQSPEDGGDLSFDEKAKKEGYDWTHSTKMEHGYILPTTEDAMKNKWDWQVQVWELHSNSLIREGRVEKVLSNKMPHHLPGSGLRNIDFALWAHGINDYGWFDTAPYGEKFFEQMTGQWLRIRTKMPVPSVWVSMNSNCKEIYTPDALYMGSWIDDEKKLRGFHMIEDSNYVVHKKLVEQGVPYFDAAAPIRSPQRCNVSYNGLHVKMWVDIVRAKILFNHLCDDNNEWVGSVDRF</sequence>
<protein>
    <submittedName>
        <fullName evidence="2">Uncharacterized protein</fullName>
    </submittedName>
</protein>
<dbReference type="EMBL" id="HBIC01014340">
    <property type="protein sequence ID" value="CAE0278373.1"/>
    <property type="molecule type" value="Transcribed_RNA"/>
</dbReference>
<organism evidence="2">
    <name type="scientific">Spumella elongata</name>
    <dbReference type="NCBI Taxonomy" id="89044"/>
    <lineage>
        <taxon>Eukaryota</taxon>
        <taxon>Sar</taxon>
        <taxon>Stramenopiles</taxon>
        <taxon>Ochrophyta</taxon>
        <taxon>Chrysophyceae</taxon>
        <taxon>Chromulinales</taxon>
        <taxon>Chromulinaceae</taxon>
        <taxon>Spumella</taxon>
    </lineage>
</organism>
<gene>
    <name evidence="2" type="ORF">SELO1098_LOCUS7205</name>
</gene>
<feature type="signal peptide" evidence="1">
    <location>
        <begin position="1"/>
        <end position="19"/>
    </location>
</feature>